<dbReference type="EMBL" id="KI288162">
    <property type="protein sequence ID" value="ESA09378.1"/>
    <property type="molecule type" value="Genomic_DNA"/>
</dbReference>
<name>U9TSR9_RHIID</name>
<reference evidence="1" key="1">
    <citation type="submission" date="2013-07" db="EMBL/GenBank/DDBJ databases">
        <title>The genome of an arbuscular mycorrhizal fungus provides insights into the evolution of the oldest plant symbiosis.</title>
        <authorList>
            <consortium name="DOE Joint Genome Institute"/>
            <person name="Tisserant E."/>
            <person name="Malbreil M."/>
            <person name="Kuo A."/>
            <person name="Kohler A."/>
            <person name="Symeonidi A."/>
            <person name="Balestrini R."/>
            <person name="Charron P."/>
            <person name="Duensing N."/>
            <person name="Frei-dit-Frey N."/>
            <person name="Gianinazzi-Pearson V."/>
            <person name="Gilbert B."/>
            <person name="Handa Y."/>
            <person name="Hijri M."/>
            <person name="Kaul R."/>
            <person name="Kawaguchi M."/>
            <person name="Krajinski F."/>
            <person name="Lammers P."/>
            <person name="Lapierre D."/>
            <person name="Masclaux F.G."/>
            <person name="Murat C."/>
            <person name="Morin E."/>
            <person name="Ndikumana S."/>
            <person name="Pagni M."/>
            <person name="Petitpierre D."/>
            <person name="Requena N."/>
            <person name="Rosikiewicz P."/>
            <person name="Riley R."/>
            <person name="Saito K."/>
            <person name="San Clemente H."/>
            <person name="Shapiro H."/>
            <person name="van Tuinen D."/>
            <person name="Becard G."/>
            <person name="Bonfante P."/>
            <person name="Paszkowski U."/>
            <person name="Shachar-Hill Y."/>
            <person name="Young J.P."/>
            <person name="Sanders I.R."/>
            <person name="Henrissat B."/>
            <person name="Rensing S.A."/>
            <person name="Grigoriev I.V."/>
            <person name="Corradi N."/>
            <person name="Roux C."/>
            <person name="Martin F."/>
        </authorList>
    </citation>
    <scope>NUCLEOTIDE SEQUENCE</scope>
    <source>
        <strain evidence="1">DAOM 197198</strain>
    </source>
</reference>
<organism evidence="1">
    <name type="scientific">Rhizophagus irregularis (strain DAOM 181602 / DAOM 197198 / MUCL 43194)</name>
    <name type="common">Arbuscular mycorrhizal fungus</name>
    <name type="synonym">Glomus intraradices</name>
    <dbReference type="NCBI Taxonomy" id="747089"/>
    <lineage>
        <taxon>Eukaryota</taxon>
        <taxon>Fungi</taxon>
        <taxon>Fungi incertae sedis</taxon>
        <taxon>Mucoromycota</taxon>
        <taxon>Glomeromycotina</taxon>
        <taxon>Glomeromycetes</taxon>
        <taxon>Glomerales</taxon>
        <taxon>Glomeraceae</taxon>
        <taxon>Rhizophagus</taxon>
    </lineage>
</organism>
<proteinExistence type="predicted"/>
<gene>
    <name evidence="1" type="ORF">GLOINDRAFT_324755</name>
</gene>
<protein>
    <submittedName>
        <fullName evidence="1">Uncharacterized protein</fullName>
    </submittedName>
</protein>
<sequence>MHKNIMRRFMRNNNDNMDVKTIVLIIGVPSHMSHDKIEPEYLKDRHIRQSAKCDLAVCIYCTGAMFDKWHDVFMCSRHNKQYIQENKRKKLFTRFFLMNIILESYVV</sequence>
<dbReference type="HOGENOM" id="CLU_2211342_0_0_1"/>
<evidence type="ECO:0000313" key="1">
    <source>
        <dbReference type="EMBL" id="ESA09378.1"/>
    </source>
</evidence>
<accession>U9TSR9</accession>
<dbReference type="AlphaFoldDB" id="U9TSR9"/>